<feature type="domain" description="Nucleotidyl transferase" evidence="1">
    <location>
        <begin position="5"/>
        <end position="263"/>
    </location>
</feature>
<name>A0A1X2GP28_9FUNG</name>
<reference evidence="2 3" key="1">
    <citation type="submission" date="2016-07" db="EMBL/GenBank/DDBJ databases">
        <title>Pervasive Adenine N6-methylation of Active Genes in Fungi.</title>
        <authorList>
            <consortium name="DOE Joint Genome Institute"/>
            <person name="Mondo S.J."/>
            <person name="Dannebaum R.O."/>
            <person name="Kuo R.C."/>
            <person name="Labutti K."/>
            <person name="Haridas S."/>
            <person name="Kuo A."/>
            <person name="Salamov A."/>
            <person name="Ahrendt S.R."/>
            <person name="Lipzen A."/>
            <person name="Sullivan W."/>
            <person name="Andreopoulos W.B."/>
            <person name="Clum A."/>
            <person name="Lindquist E."/>
            <person name="Daum C."/>
            <person name="Ramamoorthy G.K."/>
            <person name="Gryganskyi A."/>
            <person name="Culley D."/>
            <person name="Magnuson J.K."/>
            <person name="James T.Y."/>
            <person name="O'Malley M.A."/>
            <person name="Stajich J.E."/>
            <person name="Spatafora J.W."/>
            <person name="Visel A."/>
            <person name="Grigoriev I.V."/>
        </authorList>
    </citation>
    <scope>NUCLEOTIDE SEQUENCE [LARGE SCALE GENOMIC DNA]</scope>
    <source>
        <strain evidence="2 3">NRRL 3301</strain>
    </source>
</reference>
<dbReference type="AlphaFoldDB" id="A0A1X2GP28"/>
<evidence type="ECO:0000313" key="2">
    <source>
        <dbReference type="EMBL" id="ORX58177.1"/>
    </source>
</evidence>
<dbReference type="PANTHER" id="PTHR42883">
    <property type="entry name" value="GLUCOSE-1-PHOSPHATE THYMIDYLTRANSFERASE"/>
    <property type="match status" value="1"/>
</dbReference>
<gene>
    <name evidence="2" type="ORF">DM01DRAFT_1333843</name>
</gene>
<sequence length="270" mass="30174">MVHPKVLILGAGYGTRLQKDLQNNRHYHHLLGVPKALLPMGDKDSLITHWLELLQQHGFSKNDIHLVTNDACHPAFCDWADRHQLPRTQIASDGTTSNANRLGAVPDIWFGITHFDLQQHNVLVIGGDTLFLNDFDLTRFLQAKQPGHSLVTLYTVPDDLVHKVGIVETDSHGRITSFLEKPAPETTDARQACPCFYLFDQQSIALIGAFLDDCKNKQLGLDHFDATGKALSYLYPRHTIYTYPIAGRIDVGGLASYLEANAYFQSTQSL</sequence>
<dbReference type="Gene3D" id="3.90.550.10">
    <property type="entry name" value="Spore Coat Polysaccharide Biosynthesis Protein SpsA, Chain A"/>
    <property type="match status" value="1"/>
</dbReference>
<keyword evidence="3" id="KW-1185">Reference proteome</keyword>
<evidence type="ECO:0000313" key="3">
    <source>
        <dbReference type="Proteomes" id="UP000242146"/>
    </source>
</evidence>
<proteinExistence type="predicted"/>
<comment type="caution">
    <text evidence="2">The sequence shown here is derived from an EMBL/GenBank/DDBJ whole genome shotgun (WGS) entry which is preliminary data.</text>
</comment>
<dbReference type="EMBL" id="MCGT01000007">
    <property type="protein sequence ID" value="ORX58177.1"/>
    <property type="molecule type" value="Genomic_DNA"/>
</dbReference>
<dbReference type="Pfam" id="PF00483">
    <property type="entry name" value="NTP_transferase"/>
    <property type="match status" value="1"/>
</dbReference>
<evidence type="ECO:0000259" key="1">
    <source>
        <dbReference type="Pfam" id="PF00483"/>
    </source>
</evidence>
<dbReference type="STRING" id="101127.A0A1X2GP28"/>
<keyword evidence="2" id="KW-0808">Transferase</keyword>
<dbReference type="InterPro" id="IPR029044">
    <property type="entry name" value="Nucleotide-diphossugar_trans"/>
</dbReference>
<protein>
    <submittedName>
        <fullName evidence="2">Nucleotide-diphospho-sugar transferase</fullName>
    </submittedName>
</protein>
<dbReference type="GO" id="GO:0016740">
    <property type="term" value="F:transferase activity"/>
    <property type="evidence" value="ECO:0007669"/>
    <property type="project" value="UniProtKB-KW"/>
</dbReference>
<dbReference type="Proteomes" id="UP000242146">
    <property type="component" value="Unassembled WGS sequence"/>
</dbReference>
<accession>A0A1X2GP28</accession>
<dbReference type="SUPFAM" id="SSF53448">
    <property type="entry name" value="Nucleotide-diphospho-sugar transferases"/>
    <property type="match status" value="1"/>
</dbReference>
<organism evidence="2 3">
    <name type="scientific">Hesseltinella vesiculosa</name>
    <dbReference type="NCBI Taxonomy" id="101127"/>
    <lineage>
        <taxon>Eukaryota</taxon>
        <taxon>Fungi</taxon>
        <taxon>Fungi incertae sedis</taxon>
        <taxon>Mucoromycota</taxon>
        <taxon>Mucoromycotina</taxon>
        <taxon>Mucoromycetes</taxon>
        <taxon>Mucorales</taxon>
        <taxon>Cunninghamellaceae</taxon>
        <taxon>Hesseltinella</taxon>
    </lineage>
</organism>
<dbReference type="PANTHER" id="PTHR42883:SF2">
    <property type="entry name" value="THYMIDYLYLTRANSFERASE"/>
    <property type="match status" value="1"/>
</dbReference>
<dbReference type="InterPro" id="IPR005835">
    <property type="entry name" value="NTP_transferase_dom"/>
</dbReference>
<dbReference type="OrthoDB" id="6339427at2759"/>